<keyword evidence="3" id="KW-1185">Reference proteome</keyword>
<name>A0A1W0X047_HYPEX</name>
<accession>A0A1W0X047</accession>
<comment type="caution">
    <text evidence="2">The sequence shown here is derived from an EMBL/GenBank/DDBJ whole genome shotgun (WGS) entry which is preliminary data.</text>
</comment>
<dbReference type="EMBL" id="MTYJ01000027">
    <property type="protein sequence ID" value="OQV20823.1"/>
    <property type="molecule type" value="Genomic_DNA"/>
</dbReference>
<organism evidence="2 3">
    <name type="scientific">Hypsibius exemplaris</name>
    <name type="common">Freshwater tardigrade</name>
    <dbReference type="NCBI Taxonomy" id="2072580"/>
    <lineage>
        <taxon>Eukaryota</taxon>
        <taxon>Metazoa</taxon>
        <taxon>Ecdysozoa</taxon>
        <taxon>Tardigrada</taxon>
        <taxon>Eutardigrada</taxon>
        <taxon>Parachela</taxon>
        <taxon>Hypsibioidea</taxon>
        <taxon>Hypsibiidae</taxon>
        <taxon>Hypsibius</taxon>
    </lineage>
</organism>
<sequence>MPSVSNTEIGESAGEKGHVDQGRPPLPTNQQHPSTSTVDKSNHQLLLVNESHSLRESSTVSGETVTPSGEPHDGPVLSAPVKVVPPPTVVPSIQWETIELPKQQGGIFLPNIIIRE</sequence>
<feature type="compositionally biased region" description="Polar residues" evidence="1">
    <location>
        <begin position="28"/>
        <end position="39"/>
    </location>
</feature>
<evidence type="ECO:0000256" key="1">
    <source>
        <dbReference type="SAM" id="MobiDB-lite"/>
    </source>
</evidence>
<proteinExistence type="predicted"/>
<evidence type="ECO:0000313" key="2">
    <source>
        <dbReference type="EMBL" id="OQV20823.1"/>
    </source>
</evidence>
<evidence type="ECO:0000313" key="3">
    <source>
        <dbReference type="Proteomes" id="UP000192578"/>
    </source>
</evidence>
<protein>
    <submittedName>
        <fullName evidence="2">Uncharacterized protein</fullName>
    </submittedName>
</protein>
<reference evidence="3" key="1">
    <citation type="submission" date="2017-01" db="EMBL/GenBank/DDBJ databases">
        <title>Comparative genomics of anhydrobiosis in the tardigrade Hypsibius dujardini.</title>
        <authorList>
            <person name="Yoshida Y."/>
            <person name="Koutsovoulos G."/>
            <person name="Laetsch D."/>
            <person name="Stevens L."/>
            <person name="Kumar S."/>
            <person name="Horikawa D."/>
            <person name="Ishino K."/>
            <person name="Komine S."/>
            <person name="Tomita M."/>
            <person name="Blaxter M."/>
            <person name="Arakawa K."/>
        </authorList>
    </citation>
    <scope>NUCLEOTIDE SEQUENCE [LARGE SCALE GENOMIC DNA]</scope>
    <source>
        <strain evidence="3">Z151</strain>
    </source>
</reference>
<feature type="compositionally biased region" description="Polar residues" evidence="1">
    <location>
        <begin position="56"/>
        <end position="67"/>
    </location>
</feature>
<dbReference type="AlphaFoldDB" id="A0A1W0X047"/>
<gene>
    <name evidence="2" type="ORF">BV898_05169</name>
</gene>
<dbReference type="Proteomes" id="UP000192578">
    <property type="component" value="Unassembled WGS sequence"/>
</dbReference>
<feature type="region of interest" description="Disordered" evidence="1">
    <location>
        <begin position="1"/>
        <end position="85"/>
    </location>
</feature>